<sequence>MFLILKHGISKYIIEIKEDIRARGIWYYNFDEKNIEDVTKAINSCKNTCSELMYKPYNIFQKDIINVFLFSENIDEKMKNKIKLYFNVGDD</sequence>
<dbReference type="EMBL" id="ACJY01000099">
    <property type="protein sequence ID" value="EFE86105.1"/>
    <property type="molecule type" value="Genomic_DNA"/>
</dbReference>
<evidence type="ECO:0000313" key="2">
    <source>
        <dbReference type="Proteomes" id="UP000003748"/>
    </source>
</evidence>
<dbReference type="AlphaFoldDB" id="D4CXI5"/>
<protein>
    <submittedName>
        <fullName evidence="1">Uncharacterized protein</fullName>
    </submittedName>
</protein>
<dbReference type="GeneID" id="78420319"/>
<dbReference type="STRING" id="546275.FUSPEROL_02146"/>
<evidence type="ECO:0000313" key="1">
    <source>
        <dbReference type="EMBL" id="EFE86105.1"/>
    </source>
</evidence>
<gene>
    <name evidence="1" type="ORF">FUSPEROL_02146</name>
</gene>
<comment type="caution">
    <text evidence="1">The sequence shown here is derived from an EMBL/GenBank/DDBJ whole genome shotgun (WGS) entry which is preliminary data.</text>
</comment>
<proteinExistence type="predicted"/>
<dbReference type="RefSeq" id="WP_005974942.1">
    <property type="nucleotide sequence ID" value="NZ_GG665898.1"/>
</dbReference>
<dbReference type="Proteomes" id="UP000003748">
    <property type="component" value="Unassembled WGS sequence"/>
</dbReference>
<organism evidence="1 2">
    <name type="scientific">Fusobacterium periodonticum ATCC 33693</name>
    <dbReference type="NCBI Taxonomy" id="546275"/>
    <lineage>
        <taxon>Bacteria</taxon>
        <taxon>Fusobacteriati</taxon>
        <taxon>Fusobacteriota</taxon>
        <taxon>Fusobacteriia</taxon>
        <taxon>Fusobacteriales</taxon>
        <taxon>Fusobacteriaceae</taxon>
        <taxon>Fusobacterium</taxon>
    </lineage>
</organism>
<name>D4CXI5_9FUSO</name>
<dbReference type="HOGENOM" id="CLU_2422713_0_0_0"/>
<accession>D4CXI5</accession>
<reference evidence="1 2" key="1">
    <citation type="submission" date="2010-02" db="EMBL/GenBank/DDBJ databases">
        <authorList>
            <person name="Weinstock G."/>
            <person name="Sodergren E."/>
            <person name="Clifton S."/>
            <person name="Fulton L."/>
            <person name="Fulton B."/>
            <person name="Courtney L."/>
            <person name="Fronick C."/>
            <person name="Harrison M."/>
            <person name="Strong C."/>
            <person name="Farmer C."/>
            <person name="Delahaunty K."/>
            <person name="Markovic C."/>
            <person name="Hall O."/>
            <person name="Minx P."/>
            <person name="Tomlinson C."/>
            <person name="Mitreva M."/>
            <person name="Nelson J."/>
            <person name="Hou S."/>
            <person name="Wollam A."/>
            <person name="Pepin K.H."/>
            <person name="Johnson M."/>
            <person name="Bhonagiri V."/>
            <person name="Zhang X."/>
            <person name="Suruliraj S."/>
            <person name="Warren W."/>
            <person name="Chinwalla A."/>
            <person name="Mardis E.R."/>
            <person name="Wilson R.K."/>
        </authorList>
    </citation>
    <scope>NUCLEOTIDE SEQUENCE [LARGE SCALE GENOMIC DNA]</scope>
    <source>
        <strain evidence="1 2">ATCC 33693</strain>
    </source>
</reference>